<accession>A0ABN2I5J6</accession>
<reference evidence="3 4" key="1">
    <citation type="journal article" date="2019" name="Int. J. Syst. Evol. Microbiol.">
        <title>The Global Catalogue of Microorganisms (GCM) 10K type strain sequencing project: providing services to taxonomists for standard genome sequencing and annotation.</title>
        <authorList>
            <consortium name="The Broad Institute Genomics Platform"/>
            <consortium name="The Broad Institute Genome Sequencing Center for Infectious Disease"/>
            <person name="Wu L."/>
            <person name="Ma J."/>
        </authorList>
    </citation>
    <scope>NUCLEOTIDE SEQUENCE [LARGE SCALE GENOMIC DNA]</scope>
    <source>
        <strain evidence="3 4">JCM 14718</strain>
    </source>
</reference>
<dbReference type="SUPFAM" id="SSF53474">
    <property type="entry name" value="alpha/beta-Hydrolases"/>
    <property type="match status" value="1"/>
</dbReference>
<protein>
    <recommendedName>
        <fullName evidence="5">Epoxide hydrolase</fullName>
    </recommendedName>
</protein>
<evidence type="ECO:0008006" key="5">
    <source>
        <dbReference type="Google" id="ProtNLM"/>
    </source>
</evidence>
<dbReference type="RefSeq" id="WP_344313336.1">
    <property type="nucleotide sequence ID" value="NZ_BAAANY010000021.1"/>
</dbReference>
<comment type="caution">
    <text evidence="3">The sequence shown here is derived from an EMBL/GenBank/DDBJ whole genome shotgun (WGS) entry which is preliminary data.</text>
</comment>
<evidence type="ECO:0000256" key="2">
    <source>
        <dbReference type="ARBA" id="ARBA00022801"/>
    </source>
</evidence>
<keyword evidence="2" id="KW-0378">Hydrolase</keyword>
<dbReference type="Gene3D" id="3.40.50.1820">
    <property type="entry name" value="alpha/beta hydrolase"/>
    <property type="match status" value="1"/>
</dbReference>
<evidence type="ECO:0000313" key="4">
    <source>
        <dbReference type="Proteomes" id="UP001500618"/>
    </source>
</evidence>
<sequence>MRRLGYQRYGAPGGDTGSVVSPELGRVAPEHVVGVHINGGLAFPNARPEDLVGLSPVERARLTGAERLRADGTGYADIQGAQPHTLGLALNDSPVGQLTWIVEKFKEWTGPARELPEDAVSLDEILTNVTLYWLTGTGTTSAQLYYENRTAQPTSTEPSGVPTAVAVFPTDPAIRRILEREHRIVRWSEFDRGGHFAAAEAPDLLVDDIRAFFRTLRS</sequence>
<comment type="similarity">
    <text evidence="1">Belongs to the peptidase S33 family.</text>
</comment>
<dbReference type="EMBL" id="BAAANY010000021">
    <property type="protein sequence ID" value="GAA1698968.1"/>
    <property type="molecule type" value="Genomic_DNA"/>
</dbReference>
<evidence type="ECO:0000256" key="1">
    <source>
        <dbReference type="ARBA" id="ARBA00010088"/>
    </source>
</evidence>
<dbReference type="Proteomes" id="UP001500618">
    <property type="component" value="Unassembled WGS sequence"/>
</dbReference>
<dbReference type="InterPro" id="IPR029058">
    <property type="entry name" value="AB_hydrolase_fold"/>
</dbReference>
<keyword evidence="4" id="KW-1185">Reference proteome</keyword>
<name>A0ABN2I5J6_9ACTN</name>
<dbReference type="PANTHER" id="PTHR21661">
    <property type="entry name" value="EPOXIDE HYDROLASE 1-RELATED"/>
    <property type="match status" value="1"/>
</dbReference>
<gene>
    <name evidence="3" type="ORF">GCM10009765_55520</name>
</gene>
<evidence type="ECO:0000313" key="3">
    <source>
        <dbReference type="EMBL" id="GAA1698968.1"/>
    </source>
</evidence>
<proteinExistence type="inferred from homology"/>
<dbReference type="PANTHER" id="PTHR21661:SF35">
    <property type="entry name" value="EPOXIDE HYDROLASE"/>
    <property type="match status" value="1"/>
</dbReference>
<organism evidence="3 4">
    <name type="scientific">Fodinicola feengrottensis</name>
    <dbReference type="NCBI Taxonomy" id="435914"/>
    <lineage>
        <taxon>Bacteria</taxon>
        <taxon>Bacillati</taxon>
        <taxon>Actinomycetota</taxon>
        <taxon>Actinomycetes</taxon>
        <taxon>Mycobacteriales</taxon>
        <taxon>Fodinicola</taxon>
    </lineage>
</organism>